<dbReference type="InterPro" id="IPR007627">
    <property type="entry name" value="RNA_pol_sigma70_r2"/>
</dbReference>
<dbReference type="KEGG" id="aup:AsAng_0008940"/>
<keyword evidence="8" id="KW-1185">Reference proteome</keyword>
<evidence type="ECO:0000256" key="4">
    <source>
        <dbReference type="ARBA" id="ARBA00023125"/>
    </source>
</evidence>
<dbReference type="GO" id="GO:0016987">
    <property type="term" value="F:sigma factor activity"/>
    <property type="evidence" value="ECO:0007669"/>
    <property type="project" value="UniProtKB-KW"/>
</dbReference>
<evidence type="ECO:0000256" key="1">
    <source>
        <dbReference type="ARBA" id="ARBA00010641"/>
    </source>
</evidence>
<keyword evidence="2" id="KW-0805">Transcription regulation</keyword>
<keyword evidence="3" id="KW-0731">Sigma factor</keyword>
<proteinExistence type="inferred from homology"/>
<dbReference type="RefSeq" id="WP_264791519.1">
    <property type="nucleotide sequence ID" value="NZ_AP026867.1"/>
</dbReference>
<dbReference type="InterPro" id="IPR014284">
    <property type="entry name" value="RNA_pol_sigma-70_dom"/>
</dbReference>
<dbReference type="Pfam" id="PF04542">
    <property type="entry name" value="Sigma70_r2"/>
    <property type="match status" value="1"/>
</dbReference>
<gene>
    <name evidence="7" type="ORF">AsAng_0008940</name>
</gene>
<dbReference type="Gene3D" id="1.10.1740.10">
    <property type="match status" value="1"/>
</dbReference>
<dbReference type="Proteomes" id="UP001060919">
    <property type="component" value="Chromosome"/>
</dbReference>
<dbReference type="InterPro" id="IPR013324">
    <property type="entry name" value="RNA_pol_sigma_r3/r4-like"/>
</dbReference>
<comment type="similarity">
    <text evidence="1">Belongs to the sigma-70 factor family. ECF subfamily.</text>
</comment>
<dbReference type="InterPro" id="IPR039425">
    <property type="entry name" value="RNA_pol_sigma-70-like"/>
</dbReference>
<dbReference type="EMBL" id="AP026867">
    <property type="protein sequence ID" value="BDS10186.1"/>
    <property type="molecule type" value="Genomic_DNA"/>
</dbReference>
<name>A0A915YBT3_9BACT</name>
<evidence type="ECO:0000256" key="2">
    <source>
        <dbReference type="ARBA" id="ARBA00023015"/>
    </source>
</evidence>
<accession>A0A915YBT3</accession>
<reference evidence="7" key="1">
    <citation type="submission" date="2022-09" db="EMBL/GenBank/DDBJ databases">
        <title>Aureispira anguillicida sp. nov., isolated from Leptocephalus of Japanese eel Anguilla japonica.</title>
        <authorList>
            <person name="Yuasa K."/>
            <person name="Mekata T."/>
            <person name="Ikunari K."/>
        </authorList>
    </citation>
    <scope>NUCLEOTIDE SEQUENCE</scope>
    <source>
        <strain evidence="7">EL160426</strain>
    </source>
</reference>
<dbReference type="PANTHER" id="PTHR43133">
    <property type="entry name" value="RNA POLYMERASE ECF-TYPE SIGMA FACTO"/>
    <property type="match status" value="1"/>
</dbReference>
<evidence type="ECO:0000313" key="7">
    <source>
        <dbReference type="EMBL" id="BDS10186.1"/>
    </source>
</evidence>
<evidence type="ECO:0000259" key="6">
    <source>
        <dbReference type="Pfam" id="PF04542"/>
    </source>
</evidence>
<evidence type="ECO:0000256" key="5">
    <source>
        <dbReference type="ARBA" id="ARBA00023163"/>
    </source>
</evidence>
<feature type="domain" description="RNA polymerase sigma-70 region 2" evidence="6">
    <location>
        <begin position="30"/>
        <end position="97"/>
    </location>
</feature>
<organism evidence="7 8">
    <name type="scientific">Aureispira anguillae</name>
    <dbReference type="NCBI Taxonomy" id="2864201"/>
    <lineage>
        <taxon>Bacteria</taxon>
        <taxon>Pseudomonadati</taxon>
        <taxon>Bacteroidota</taxon>
        <taxon>Saprospiria</taxon>
        <taxon>Saprospirales</taxon>
        <taxon>Saprospiraceae</taxon>
        <taxon>Aureispira</taxon>
    </lineage>
</organism>
<dbReference type="SUPFAM" id="SSF88659">
    <property type="entry name" value="Sigma3 and sigma4 domains of RNA polymerase sigma factors"/>
    <property type="match status" value="1"/>
</dbReference>
<dbReference type="PANTHER" id="PTHR43133:SF8">
    <property type="entry name" value="RNA POLYMERASE SIGMA FACTOR HI_1459-RELATED"/>
    <property type="match status" value="1"/>
</dbReference>
<dbReference type="SUPFAM" id="SSF88946">
    <property type="entry name" value="Sigma2 domain of RNA polymerase sigma factors"/>
    <property type="match status" value="1"/>
</dbReference>
<dbReference type="AlphaFoldDB" id="A0A915YBT3"/>
<evidence type="ECO:0000313" key="8">
    <source>
        <dbReference type="Proteomes" id="UP001060919"/>
    </source>
</evidence>
<keyword evidence="5" id="KW-0804">Transcription</keyword>
<protein>
    <submittedName>
        <fullName evidence="7">Sigma-70 family RNA polymerase sigma factor</fullName>
    </submittedName>
</protein>
<dbReference type="GO" id="GO:0003677">
    <property type="term" value="F:DNA binding"/>
    <property type="evidence" value="ECO:0007669"/>
    <property type="project" value="UniProtKB-KW"/>
</dbReference>
<dbReference type="GO" id="GO:0006352">
    <property type="term" value="P:DNA-templated transcription initiation"/>
    <property type="evidence" value="ECO:0007669"/>
    <property type="project" value="InterPro"/>
</dbReference>
<evidence type="ECO:0000256" key="3">
    <source>
        <dbReference type="ARBA" id="ARBA00023082"/>
    </source>
</evidence>
<dbReference type="NCBIfam" id="TIGR02937">
    <property type="entry name" value="sigma70-ECF"/>
    <property type="match status" value="1"/>
</dbReference>
<keyword evidence="4" id="KW-0238">DNA-binding</keyword>
<dbReference type="InterPro" id="IPR013325">
    <property type="entry name" value="RNA_pol_sigma_r2"/>
</dbReference>
<sequence length="193" mass="22635">METNNLNTSTTDHYLNGIMAGDSFVIRQFYAQYFSGIVSFVLRNQGTVDDAKDLFQDAIMIVYQKAKAPDFELKYSLHTYFYGICKNLWLQKLKRQKDLRPLLVEEDIIQEDLSIIEVIEERNKQQLFFKKFSLLSEGCQEILKLFFAKKTMEEIAQKLGLGSAGYAKKRKYKCQKKLLELVKEDVLYKELNR</sequence>